<dbReference type="Proteomes" id="UP000199398">
    <property type="component" value="Unassembled WGS sequence"/>
</dbReference>
<dbReference type="EMBL" id="RBXX01000002">
    <property type="protein sequence ID" value="RKT86195.1"/>
    <property type="molecule type" value="Genomic_DNA"/>
</dbReference>
<evidence type="ECO:0000313" key="3">
    <source>
        <dbReference type="EMBL" id="SFM98160.1"/>
    </source>
</evidence>
<feature type="compositionally biased region" description="Basic and acidic residues" evidence="1">
    <location>
        <begin position="13"/>
        <end position="24"/>
    </location>
</feature>
<name>A0A1I4VAY0_9PSEU</name>
<keyword evidence="3" id="KW-0863">Zinc-finger</keyword>
<dbReference type="OrthoDB" id="3556580at2"/>
<dbReference type="Gene3D" id="2.30.30.990">
    <property type="entry name" value="Malonyl-[acyl-carrier protein] O-methyltransferase, zinc-finger motif"/>
    <property type="match status" value="1"/>
</dbReference>
<reference evidence="3 4" key="1">
    <citation type="submission" date="2016-10" db="EMBL/GenBank/DDBJ databases">
        <authorList>
            <person name="de Groot N.N."/>
        </authorList>
    </citation>
    <scope>NUCLEOTIDE SEQUENCE [LARGE SCALE GENOMIC DNA]</scope>
    <source>
        <strain evidence="3 4">CPCC 201259</strain>
    </source>
</reference>
<evidence type="ECO:0000313" key="4">
    <source>
        <dbReference type="Proteomes" id="UP000199398"/>
    </source>
</evidence>
<dbReference type="InterPro" id="IPR031795">
    <property type="entry name" value="Zf-HC3"/>
</dbReference>
<sequence>MYRPHPFSWVPGEGERHATTEERPPGGWPKGVEVPVLCGKQVEPVSSVEAWLWTTCTSCNVEAHEVAGVPLAGAR</sequence>
<dbReference type="RefSeq" id="WP_093148109.1">
    <property type="nucleotide sequence ID" value="NZ_FOUP01000002.1"/>
</dbReference>
<dbReference type="STRING" id="455193.SAMN05421805_10288"/>
<accession>A0A1I4VAY0</accession>
<proteinExistence type="predicted"/>
<feature type="region of interest" description="Disordered" evidence="1">
    <location>
        <begin position="1"/>
        <end position="31"/>
    </location>
</feature>
<protein>
    <submittedName>
        <fullName evidence="2">Zinc finger protein</fullName>
    </submittedName>
    <submittedName>
        <fullName evidence="3">Zinc-finger</fullName>
    </submittedName>
</protein>
<gene>
    <name evidence="2" type="ORF">ATL45_4555</name>
    <name evidence="3" type="ORF">SAMN05421805_10288</name>
</gene>
<evidence type="ECO:0000256" key="1">
    <source>
        <dbReference type="SAM" id="MobiDB-lite"/>
    </source>
</evidence>
<dbReference type="GO" id="GO:0008270">
    <property type="term" value="F:zinc ion binding"/>
    <property type="evidence" value="ECO:0007669"/>
    <property type="project" value="UniProtKB-KW"/>
</dbReference>
<organism evidence="3 4">
    <name type="scientific">Saccharopolyspora antimicrobica</name>
    <dbReference type="NCBI Taxonomy" id="455193"/>
    <lineage>
        <taxon>Bacteria</taxon>
        <taxon>Bacillati</taxon>
        <taxon>Actinomycetota</taxon>
        <taxon>Actinomycetes</taxon>
        <taxon>Pseudonocardiales</taxon>
        <taxon>Pseudonocardiaceae</taxon>
        <taxon>Saccharopolyspora</taxon>
    </lineage>
</organism>
<dbReference type="AlphaFoldDB" id="A0A1I4VAY0"/>
<keyword evidence="5" id="KW-1185">Reference proteome</keyword>
<dbReference type="Pfam" id="PF16827">
    <property type="entry name" value="zf-HC3"/>
    <property type="match status" value="1"/>
</dbReference>
<dbReference type="EMBL" id="FOUP01000002">
    <property type="protein sequence ID" value="SFM98160.1"/>
    <property type="molecule type" value="Genomic_DNA"/>
</dbReference>
<dbReference type="Proteomes" id="UP000270697">
    <property type="component" value="Unassembled WGS sequence"/>
</dbReference>
<keyword evidence="3" id="KW-0479">Metal-binding</keyword>
<evidence type="ECO:0000313" key="2">
    <source>
        <dbReference type="EMBL" id="RKT86195.1"/>
    </source>
</evidence>
<reference evidence="2 5" key="2">
    <citation type="submission" date="2018-10" db="EMBL/GenBank/DDBJ databases">
        <title>Sequencing the genomes of 1000 actinobacteria strains.</title>
        <authorList>
            <person name="Klenk H.-P."/>
        </authorList>
    </citation>
    <scope>NUCLEOTIDE SEQUENCE [LARGE SCALE GENOMIC DNA]</scope>
    <source>
        <strain evidence="2 5">DSM 45119</strain>
    </source>
</reference>
<keyword evidence="3" id="KW-0862">Zinc</keyword>
<evidence type="ECO:0000313" key="5">
    <source>
        <dbReference type="Proteomes" id="UP000270697"/>
    </source>
</evidence>